<dbReference type="EMBL" id="JYDO01000045">
    <property type="protein sequence ID" value="KRZ74820.1"/>
    <property type="molecule type" value="Genomic_DNA"/>
</dbReference>
<dbReference type="SUPFAM" id="SSF101912">
    <property type="entry name" value="Sema domain"/>
    <property type="match status" value="1"/>
</dbReference>
<reference evidence="15 16" key="1">
    <citation type="submission" date="2015-01" db="EMBL/GenBank/DDBJ databases">
        <title>Evolution of Trichinella species and genotypes.</title>
        <authorList>
            <person name="Korhonen P.K."/>
            <person name="Edoardo P."/>
            <person name="Giuseppe L.R."/>
            <person name="Gasser R.B."/>
        </authorList>
    </citation>
    <scope>NUCLEOTIDE SEQUENCE [LARGE SCALE GENOMIC DNA]</scope>
    <source>
        <strain evidence="15">ISS1980</strain>
    </source>
</reference>
<dbReference type="InterPro" id="IPR036352">
    <property type="entry name" value="Semap_dom_sf"/>
</dbReference>
<dbReference type="InterPro" id="IPR027231">
    <property type="entry name" value="Semaphorin"/>
</dbReference>
<dbReference type="PANTHER" id="PTHR11036">
    <property type="entry name" value="SEMAPHORIN"/>
    <property type="match status" value="1"/>
</dbReference>
<dbReference type="InterPro" id="IPR015943">
    <property type="entry name" value="WD40/YVTN_repeat-like_dom_sf"/>
</dbReference>
<dbReference type="PROSITE" id="PS51004">
    <property type="entry name" value="SEMA"/>
    <property type="match status" value="1"/>
</dbReference>
<evidence type="ECO:0000256" key="8">
    <source>
        <dbReference type="ARBA" id="ARBA00023136"/>
    </source>
</evidence>
<keyword evidence="9" id="KW-1015">Disulfide bond</keyword>
<dbReference type="FunFam" id="3.30.1680.10:FF:000016">
    <property type="entry name" value="Putative Semaphorin-6B"/>
    <property type="match status" value="1"/>
</dbReference>
<proteinExistence type="inferred from homology"/>
<evidence type="ECO:0000256" key="4">
    <source>
        <dbReference type="ARBA" id="ARBA00022692"/>
    </source>
</evidence>
<dbReference type="STRING" id="268474.A0A0V1MSP1"/>
<comment type="similarity">
    <text evidence="2">Belongs to the semaphorin family.</text>
</comment>
<keyword evidence="4 13" id="KW-0812">Transmembrane</keyword>
<sequence length="797" mass="89443">MHRKFGYYYWITITVMFTVVYTWPTASKTPIDGVNVGRTLFPTALRSGFNFLKLLSQDNHTIVVGTKNAMLNVSLSTLSVIKLTRPAPGKPQTTDPALADAQLWRQASADLVLMDYYWQTCNSCPRLTLEWSPTADDVSLCLVKGKTQNDCHNFIRFMYKQPDNRMIICGTNAFKPLCRQYQLTATNDYQVVREFSGVAIVPFDPRHNGTALYVPETDEIYTATFADFSGSSPLIYRKPLSGPTAELRTKRYDMKFLNDPHFISSLDDGDSVYFWFREAAAEYNNCGTAVFSRVARVCKSDQGDHKADAETWTTYIKARLNCSLSGQVPYYFNEIAATSNLVVTERNGKKTELIYAIFHTPSSALRASAICAFSMEEVRYIFNNGPFKVQKTPSSLWLPIYQANLPTPRPGDCQANSKTIGERAANFVRMHSLLSDAVPNYYEQPLVVDTSLGYQFTALAVDVVQSVSGFQYSVLFVGTNDGRVLKYVNVAQDTEVKSVLIETVHFFADRTTISNIRAVHSDEANQKTVSLLISTNDQLKLVPAHYCANKTSCRACTQLQDPYCAWDLIRSQCVSTVSGNWSESDFAQSVSSGQSPLCMDKFSEEDGLYPNDFTSAYPLVESRPIYTAECMVIAVVVTLVVASAVAFLIGYRCARWKIPFEAVPSYDSPLRKTLNSRTDHSEAYMSHLTVGKVNEAGMTMTYPDRRSEKDLLTVKNGTLPRDYKTKKVFVPSVFNSITFHLARLLHTSVNSVSALSKVKSVLFFHFLTGECVDEIVLCEFWQQKKKLFVYLSSSLSQ</sequence>
<organism evidence="15 16">
    <name type="scientific">Trichinella papuae</name>
    <dbReference type="NCBI Taxonomy" id="268474"/>
    <lineage>
        <taxon>Eukaryota</taxon>
        <taxon>Metazoa</taxon>
        <taxon>Ecdysozoa</taxon>
        <taxon>Nematoda</taxon>
        <taxon>Enoplea</taxon>
        <taxon>Dorylaimia</taxon>
        <taxon>Trichinellida</taxon>
        <taxon>Trichinellidae</taxon>
        <taxon>Trichinella</taxon>
    </lineage>
</organism>
<feature type="transmembrane region" description="Helical" evidence="13">
    <location>
        <begin position="7"/>
        <end position="24"/>
    </location>
</feature>
<comment type="caution">
    <text evidence="15">The sequence shown here is derived from an EMBL/GenBank/DDBJ whole genome shotgun (WGS) entry which is preliminary data.</text>
</comment>
<name>A0A0V1MSP1_9BILA</name>
<protein>
    <recommendedName>
        <fullName evidence="11">Semaphorin-1A</fullName>
    </recommendedName>
</protein>
<comment type="subcellular location">
    <subcellularLocation>
        <location evidence="1">Membrane</location>
    </subcellularLocation>
</comment>
<comment type="caution">
    <text evidence="12">Lacks conserved residue(s) required for the propagation of feature annotation.</text>
</comment>
<keyword evidence="16" id="KW-1185">Reference proteome</keyword>
<feature type="domain" description="Sema" evidence="14">
    <location>
        <begin position="23"/>
        <end position="544"/>
    </location>
</feature>
<evidence type="ECO:0000259" key="14">
    <source>
        <dbReference type="PROSITE" id="PS51004"/>
    </source>
</evidence>
<dbReference type="Pfam" id="PF01437">
    <property type="entry name" value="PSI"/>
    <property type="match status" value="1"/>
</dbReference>
<evidence type="ECO:0000313" key="16">
    <source>
        <dbReference type="Proteomes" id="UP000054843"/>
    </source>
</evidence>
<keyword evidence="8 13" id="KW-0472">Membrane</keyword>
<evidence type="ECO:0000256" key="9">
    <source>
        <dbReference type="ARBA" id="ARBA00023157"/>
    </source>
</evidence>
<dbReference type="GO" id="GO:0071526">
    <property type="term" value="P:semaphorin-plexin signaling pathway"/>
    <property type="evidence" value="ECO:0007669"/>
    <property type="project" value="TreeGrafter"/>
</dbReference>
<evidence type="ECO:0000256" key="6">
    <source>
        <dbReference type="ARBA" id="ARBA00022902"/>
    </source>
</evidence>
<evidence type="ECO:0000256" key="3">
    <source>
        <dbReference type="ARBA" id="ARBA00022473"/>
    </source>
</evidence>
<keyword evidence="7 13" id="KW-1133">Transmembrane helix</keyword>
<keyword evidence="3" id="KW-0217">Developmental protein</keyword>
<evidence type="ECO:0000256" key="10">
    <source>
        <dbReference type="ARBA" id="ARBA00023180"/>
    </source>
</evidence>
<evidence type="ECO:0000256" key="13">
    <source>
        <dbReference type="SAM" id="Phobius"/>
    </source>
</evidence>
<keyword evidence="10" id="KW-0325">Glycoprotein</keyword>
<dbReference type="GO" id="GO:0045499">
    <property type="term" value="F:chemorepellent activity"/>
    <property type="evidence" value="ECO:0007669"/>
    <property type="project" value="TreeGrafter"/>
</dbReference>
<keyword evidence="6" id="KW-0524">Neurogenesis</keyword>
<dbReference type="Pfam" id="PF01403">
    <property type="entry name" value="Sema"/>
    <property type="match status" value="1"/>
</dbReference>
<dbReference type="GO" id="GO:0007411">
    <property type="term" value="P:axon guidance"/>
    <property type="evidence" value="ECO:0007669"/>
    <property type="project" value="TreeGrafter"/>
</dbReference>
<dbReference type="Gene3D" id="3.30.1680.10">
    <property type="entry name" value="ligand-binding face of the semaphorins, domain 2"/>
    <property type="match status" value="1"/>
</dbReference>
<evidence type="ECO:0000256" key="12">
    <source>
        <dbReference type="PROSITE-ProRule" id="PRU00352"/>
    </source>
</evidence>
<feature type="transmembrane region" description="Helical" evidence="13">
    <location>
        <begin position="631"/>
        <end position="651"/>
    </location>
</feature>
<dbReference type="GO" id="GO:0030215">
    <property type="term" value="F:semaphorin receptor binding"/>
    <property type="evidence" value="ECO:0007669"/>
    <property type="project" value="InterPro"/>
</dbReference>
<dbReference type="InterPro" id="IPR001627">
    <property type="entry name" value="Semap_dom"/>
</dbReference>
<dbReference type="SUPFAM" id="SSF103575">
    <property type="entry name" value="Plexin repeat"/>
    <property type="match status" value="1"/>
</dbReference>
<evidence type="ECO:0000256" key="11">
    <source>
        <dbReference type="ARBA" id="ARBA00074143"/>
    </source>
</evidence>
<keyword evidence="5" id="KW-0221">Differentiation</keyword>
<evidence type="ECO:0000256" key="5">
    <source>
        <dbReference type="ARBA" id="ARBA00022782"/>
    </source>
</evidence>
<dbReference type="InterPro" id="IPR002165">
    <property type="entry name" value="Plexin_repeat"/>
</dbReference>
<evidence type="ECO:0000256" key="1">
    <source>
        <dbReference type="ARBA" id="ARBA00004370"/>
    </source>
</evidence>
<evidence type="ECO:0000256" key="2">
    <source>
        <dbReference type="ARBA" id="ARBA00009492"/>
    </source>
</evidence>
<dbReference type="PANTHER" id="PTHR11036:SF127">
    <property type="entry name" value="SEMAPHORIN-1A"/>
    <property type="match status" value="1"/>
</dbReference>
<dbReference type="InterPro" id="IPR016201">
    <property type="entry name" value="PSI"/>
</dbReference>
<dbReference type="Gene3D" id="2.130.10.10">
    <property type="entry name" value="YVTN repeat-like/Quinoprotein amine dehydrogenase"/>
    <property type="match status" value="1"/>
</dbReference>
<dbReference type="OrthoDB" id="9988752at2759"/>
<dbReference type="SMART" id="SM00423">
    <property type="entry name" value="PSI"/>
    <property type="match status" value="1"/>
</dbReference>
<dbReference type="AlphaFoldDB" id="A0A0V1MSP1"/>
<dbReference type="GO" id="GO:0030335">
    <property type="term" value="P:positive regulation of cell migration"/>
    <property type="evidence" value="ECO:0007669"/>
    <property type="project" value="TreeGrafter"/>
</dbReference>
<evidence type="ECO:0000313" key="15">
    <source>
        <dbReference type="EMBL" id="KRZ74820.1"/>
    </source>
</evidence>
<dbReference type="SMART" id="SM00630">
    <property type="entry name" value="Sema"/>
    <property type="match status" value="1"/>
</dbReference>
<dbReference type="Proteomes" id="UP000054843">
    <property type="component" value="Unassembled WGS sequence"/>
</dbReference>
<gene>
    <name evidence="15" type="primary">SEMA-1A</name>
    <name evidence="15" type="ORF">T10_1421</name>
</gene>
<accession>A0A0V1MSP1</accession>
<evidence type="ECO:0000256" key="7">
    <source>
        <dbReference type="ARBA" id="ARBA00022989"/>
    </source>
</evidence>
<dbReference type="GO" id="GO:0005886">
    <property type="term" value="C:plasma membrane"/>
    <property type="evidence" value="ECO:0007669"/>
    <property type="project" value="TreeGrafter"/>
</dbReference>